<name>A0A2W5KUA3_9GAMM</name>
<comment type="caution">
    <text evidence="1">The sequence shown here is derived from an EMBL/GenBank/DDBJ whole genome shotgun (WGS) entry which is preliminary data.</text>
</comment>
<accession>A0A2W5KUA3</accession>
<organism evidence="1 2">
    <name type="scientific">Rhodanobacter denitrificans</name>
    <dbReference type="NCBI Taxonomy" id="666685"/>
    <lineage>
        <taxon>Bacteria</taxon>
        <taxon>Pseudomonadati</taxon>
        <taxon>Pseudomonadota</taxon>
        <taxon>Gammaproteobacteria</taxon>
        <taxon>Lysobacterales</taxon>
        <taxon>Rhodanobacteraceae</taxon>
        <taxon>Rhodanobacter</taxon>
    </lineage>
</organism>
<dbReference type="Proteomes" id="UP000249046">
    <property type="component" value="Unassembled WGS sequence"/>
</dbReference>
<dbReference type="AlphaFoldDB" id="A0A2W5KUA3"/>
<sequence length="173" mass="19516">MEYVQLLRDYIVYLRRAAEWTASKNNWRAYYQAEIDARERLGEFLADADEAAPVQAYWSDNFEGLGDAMERLGAGQRYHDEALAASSTRILSDKAFKTWARAIRSCQVWDFAAGRDRDLPGLNKILLCADQCNAALNTIRRRVNDGRVTDKQRMTEILDGLLPAIGNCPVGAP</sequence>
<dbReference type="EMBL" id="QFPO01000003">
    <property type="protein sequence ID" value="PZQ18405.1"/>
    <property type="molecule type" value="Genomic_DNA"/>
</dbReference>
<protein>
    <submittedName>
        <fullName evidence="1">Uncharacterized protein</fullName>
    </submittedName>
</protein>
<evidence type="ECO:0000313" key="2">
    <source>
        <dbReference type="Proteomes" id="UP000249046"/>
    </source>
</evidence>
<gene>
    <name evidence="1" type="ORF">DI564_03620</name>
</gene>
<proteinExistence type="predicted"/>
<reference evidence="1 2" key="1">
    <citation type="submission" date="2017-08" db="EMBL/GenBank/DDBJ databases">
        <title>Infants hospitalized years apart are colonized by the same room-sourced microbial strains.</title>
        <authorList>
            <person name="Brooks B."/>
            <person name="Olm M.R."/>
            <person name="Firek B.A."/>
            <person name="Baker R."/>
            <person name="Thomas B.C."/>
            <person name="Morowitz M.J."/>
            <person name="Banfield J.F."/>
        </authorList>
    </citation>
    <scope>NUCLEOTIDE SEQUENCE [LARGE SCALE GENOMIC DNA]</scope>
    <source>
        <strain evidence="1">S2_005_003_R2_42</strain>
    </source>
</reference>
<evidence type="ECO:0000313" key="1">
    <source>
        <dbReference type="EMBL" id="PZQ18405.1"/>
    </source>
</evidence>